<evidence type="ECO:0008006" key="3">
    <source>
        <dbReference type="Google" id="ProtNLM"/>
    </source>
</evidence>
<organism evidence="1 2">
    <name type="scientific">candidate division WWE3 bacterium GW2011_GWA2_46_9</name>
    <dbReference type="NCBI Taxonomy" id="1619111"/>
    <lineage>
        <taxon>Bacteria</taxon>
        <taxon>Katanobacteria</taxon>
    </lineage>
</organism>
<comment type="caution">
    <text evidence="1">The sequence shown here is derived from an EMBL/GenBank/DDBJ whole genome shotgun (WGS) entry which is preliminary data.</text>
</comment>
<protein>
    <recommendedName>
        <fullName evidence="3">Zn-dependent hydrolase of the beta-lactamase fold-like protein</fullName>
    </recommendedName>
</protein>
<dbReference type="PANTHER" id="PTHR42967:SF1">
    <property type="entry name" value="MBL FOLD METALLO-HYDROLASE"/>
    <property type="match status" value="1"/>
</dbReference>
<dbReference type="Proteomes" id="UP000033946">
    <property type="component" value="Unassembled WGS sequence"/>
</dbReference>
<dbReference type="PATRIC" id="fig|1619111.3.peg.271"/>
<dbReference type="PANTHER" id="PTHR42967">
    <property type="entry name" value="METAL DEPENDENT HYDROLASE"/>
    <property type="match status" value="1"/>
</dbReference>
<dbReference type="AlphaFoldDB" id="A0A0G1QU51"/>
<dbReference type="Gene3D" id="3.60.15.10">
    <property type="entry name" value="Ribonuclease Z/Hydroxyacylglutathione hydrolase-like"/>
    <property type="match status" value="1"/>
</dbReference>
<sequence length="217" mass="23824">MEITYIGHSCFKIKGKDATIVIDPYDPKKLGYKLPKLEADVLLISHQHDDHNYTAGVTGYTLLIDTPGEYESKGVAIQGLETFHDEAKGAKRGRNITYCIVIDDIAVLHVGDLGHELDKDTLEQLPYVDVLLIPVGGVYTIDAKTAAKVMSSIEPGYVVPMHYQTQDLTGLSEQLDGPEKFLNEMGAENLVAVDKLKVAGKTDSMEETELVVLSPQH</sequence>
<dbReference type="Pfam" id="PF13483">
    <property type="entry name" value="Lactamase_B_3"/>
    <property type="match status" value="1"/>
</dbReference>
<reference evidence="1 2" key="1">
    <citation type="journal article" date="2015" name="Nature">
        <title>rRNA introns, odd ribosomes, and small enigmatic genomes across a large radiation of phyla.</title>
        <authorList>
            <person name="Brown C.T."/>
            <person name="Hug L.A."/>
            <person name="Thomas B.C."/>
            <person name="Sharon I."/>
            <person name="Castelle C.J."/>
            <person name="Singh A."/>
            <person name="Wilkins M.J."/>
            <person name="Williams K.H."/>
            <person name="Banfield J.F."/>
        </authorList>
    </citation>
    <scope>NUCLEOTIDE SEQUENCE [LARGE SCALE GENOMIC DNA]</scope>
</reference>
<evidence type="ECO:0000313" key="1">
    <source>
        <dbReference type="EMBL" id="KKU48447.1"/>
    </source>
</evidence>
<dbReference type="SUPFAM" id="SSF56281">
    <property type="entry name" value="Metallo-hydrolase/oxidoreductase"/>
    <property type="match status" value="1"/>
</dbReference>
<dbReference type="InterPro" id="IPR036866">
    <property type="entry name" value="RibonucZ/Hydroxyglut_hydro"/>
</dbReference>
<evidence type="ECO:0000313" key="2">
    <source>
        <dbReference type="Proteomes" id="UP000033946"/>
    </source>
</evidence>
<proteinExistence type="predicted"/>
<name>A0A0G1QU51_UNCKA</name>
<dbReference type="EMBL" id="LCNE01000016">
    <property type="protein sequence ID" value="KKU48447.1"/>
    <property type="molecule type" value="Genomic_DNA"/>
</dbReference>
<accession>A0A0G1QU51</accession>
<gene>
    <name evidence="1" type="ORF">UX69_C0016G0006</name>
</gene>